<keyword evidence="3" id="KW-0203">Cytokinin biosynthesis</keyword>
<accession>A0A931BPB5</accession>
<evidence type="ECO:0000313" key="4">
    <source>
        <dbReference type="EMBL" id="MBF9232845.1"/>
    </source>
</evidence>
<evidence type="ECO:0000256" key="3">
    <source>
        <dbReference type="RuleBase" id="RU363015"/>
    </source>
</evidence>
<dbReference type="EMBL" id="JADQDO010000002">
    <property type="protein sequence ID" value="MBF9232845.1"/>
    <property type="molecule type" value="Genomic_DNA"/>
</dbReference>
<protein>
    <recommendedName>
        <fullName evidence="3">Cytokinin riboside 5'-monophosphate phosphoribohydrolase</fullName>
        <ecNumber evidence="3">3.2.2.n1</ecNumber>
    </recommendedName>
</protein>
<comment type="similarity">
    <text evidence="2 3">Belongs to the LOG family.</text>
</comment>
<dbReference type="GO" id="GO:0008714">
    <property type="term" value="F:AMP nucleosidase activity"/>
    <property type="evidence" value="ECO:0007669"/>
    <property type="project" value="UniProtKB-EC"/>
</dbReference>
<dbReference type="SUPFAM" id="SSF102405">
    <property type="entry name" value="MCP/YpsA-like"/>
    <property type="match status" value="1"/>
</dbReference>
<sequence>MRLCVFCGSSPGNDPIYLQAARDLGTALAKAGVELVYGGASVGLMGAVADAALAAGGHVIGVMPQSLFDKEIAHRGLSDLRVVGSMHERKALMAELADGFIALPGGIGTFEELFEVWTWAQLGYHGKPCALFNAGGFYDKLIDFLDDVVTKGFVKPPHRAMLIVEQEPEAMIRAVRAYEPPVVIKWIKTGEE</sequence>
<dbReference type="Pfam" id="PF03641">
    <property type="entry name" value="Lysine_decarbox"/>
    <property type="match status" value="1"/>
</dbReference>
<proteinExistence type="inferred from homology"/>
<dbReference type="PANTHER" id="PTHR31223:SF70">
    <property type="entry name" value="LOG FAMILY PROTEIN YJL055W"/>
    <property type="match status" value="1"/>
</dbReference>
<dbReference type="InterPro" id="IPR031100">
    <property type="entry name" value="LOG_fam"/>
</dbReference>
<dbReference type="NCBIfam" id="TIGR00730">
    <property type="entry name" value="Rossman fold protein, TIGR00730 family"/>
    <property type="match status" value="1"/>
</dbReference>
<dbReference type="Proteomes" id="UP000599312">
    <property type="component" value="Unassembled WGS sequence"/>
</dbReference>
<comment type="catalytic activity">
    <reaction evidence="1">
        <text>AMP + H2O = D-ribose 5-phosphate + adenine</text>
        <dbReference type="Rhea" id="RHEA:20129"/>
        <dbReference type="ChEBI" id="CHEBI:15377"/>
        <dbReference type="ChEBI" id="CHEBI:16708"/>
        <dbReference type="ChEBI" id="CHEBI:78346"/>
        <dbReference type="ChEBI" id="CHEBI:456215"/>
        <dbReference type="EC" id="3.2.2.4"/>
    </reaction>
</comment>
<comment type="caution">
    <text evidence="4">The sequence shown here is derived from an EMBL/GenBank/DDBJ whole genome shotgun (WGS) entry which is preliminary data.</text>
</comment>
<dbReference type="GO" id="GO:0005829">
    <property type="term" value="C:cytosol"/>
    <property type="evidence" value="ECO:0007669"/>
    <property type="project" value="TreeGrafter"/>
</dbReference>
<keyword evidence="3" id="KW-0378">Hydrolase</keyword>
<evidence type="ECO:0000256" key="1">
    <source>
        <dbReference type="ARBA" id="ARBA00000274"/>
    </source>
</evidence>
<dbReference type="EC" id="3.2.2.n1" evidence="3"/>
<dbReference type="InterPro" id="IPR005269">
    <property type="entry name" value="LOG"/>
</dbReference>
<dbReference type="RefSeq" id="WP_196271324.1">
    <property type="nucleotide sequence ID" value="NZ_JADQDO010000002.1"/>
</dbReference>
<evidence type="ECO:0000313" key="5">
    <source>
        <dbReference type="Proteomes" id="UP000599312"/>
    </source>
</evidence>
<dbReference type="AlphaFoldDB" id="A0A931BPB5"/>
<name>A0A931BPB5_9HYPH</name>
<dbReference type="PANTHER" id="PTHR31223">
    <property type="entry name" value="LOG FAMILY PROTEIN YJL055W"/>
    <property type="match status" value="1"/>
</dbReference>
<reference evidence="4" key="1">
    <citation type="submission" date="2020-11" db="EMBL/GenBank/DDBJ databases">
        <authorList>
            <person name="Kim M.K."/>
        </authorList>
    </citation>
    <scope>NUCLEOTIDE SEQUENCE</scope>
    <source>
        <strain evidence="4">BT350</strain>
    </source>
</reference>
<keyword evidence="5" id="KW-1185">Reference proteome</keyword>
<dbReference type="GO" id="GO:0009691">
    <property type="term" value="P:cytokinin biosynthetic process"/>
    <property type="evidence" value="ECO:0007669"/>
    <property type="project" value="UniProtKB-UniRule"/>
</dbReference>
<organism evidence="4 5">
    <name type="scientific">Microvirga alba</name>
    <dbReference type="NCBI Taxonomy" id="2791025"/>
    <lineage>
        <taxon>Bacteria</taxon>
        <taxon>Pseudomonadati</taxon>
        <taxon>Pseudomonadota</taxon>
        <taxon>Alphaproteobacteria</taxon>
        <taxon>Hyphomicrobiales</taxon>
        <taxon>Methylobacteriaceae</taxon>
        <taxon>Microvirga</taxon>
    </lineage>
</organism>
<evidence type="ECO:0000256" key="2">
    <source>
        <dbReference type="ARBA" id="ARBA00006763"/>
    </source>
</evidence>
<gene>
    <name evidence="4" type="ORF">I2H38_05570</name>
</gene>
<dbReference type="Gene3D" id="3.40.50.450">
    <property type="match status" value="1"/>
</dbReference>